<evidence type="ECO:0000256" key="4">
    <source>
        <dbReference type="ARBA" id="ARBA00023015"/>
    </source>
</evidence>
<keyword evidence="2 8" id="KW-0812">Transmembrane</keyword>
<dbReference type="InterPro" id="IPR041916">
    <property type="entry name" value="Anti_sigma_zinc_sf"/>
</dbReference>
<gene>
    <name evidence="9" type="ORF">GCM10023203_28260</name>
</gene>
<evidence type="ECO:0000256" key="3">
    <source>
        <dbReference type="ARBA" id="ARBA00022989"/>
    </source>
</evidence>
<comment type="caution">
    <text evidence="9">The sequence shown here is derived from an EMBL/GenBank/DDBJ whole genome shotgun (WGS) entry which is preliminary data.</text>
</comment>
<evidence type="ECO:0000256" key="1">
    <source>
        <dbReference type="ARBA" id="ARBA00004167"/>
    </source>
</evidence>
<evidence type="ECO:0000313" key="9">
    <source>
        <dbReference type="EMBL" id="GAA4876310.1"/>
    </source>
</evidence>
<evidence type="ECO:0000313" key="10">
    <source>
        <dbReference type="Proteomes" id="UP001500457"/>
    </source>
</evidence>
<evidence type="ECO:0008006" key="11">
    <source>
        <dbReference type="Google" id="ProtNLM"/>
    </source>
</evidence>
<feature type="compositionally biased region" description="Pro residues" evidence="7">
    <location>
        <begin position="79"/>
        <end position="93"/>
    </location>
</feature>
<proteinExistence type="predicted"/>
<feature type="region of interest" description="Disordered" evidence="7">
    <location>
        <begin position="73"/>
        <end position="97"/>
    </location>
</feature>
<dbReference type="RefSeq" id="WP_274233098.1">
    <property type="nucleotide sequence ID" value="NZ_BAABHQ010000006.1"/>
</dbReference>
<dbReference type="EMBL" id="BAABHQ010000006">
    <property type="protein sequence ID" value="GAA4876310.1"/>
    <property type="molecule type" value="Genomic_DNA"/>
</dbReference>
<accession>A0ABP9EDK7</accession>
<keyword evidence="10" id="KW-1185">Reference proteome</keyword>
<name>A0ABP9EDK7_9PSEU</name>
<evidence type="ECO:0000256" key="2">
    <source>
        <dbReference type="ARBA" id="ARBA00022692"/>
    </source>
</evidence>
<dbReference type="PANTHER" id="PTHR37461">
    <property type="entry name" value="ANTI-SIGMA-K FACTOR RSKA"/>
    <property type="match status" value="1"/>
</dbReference>
<evidence type="ECO:0000256" key="7">
    <source>
        <dbReference type="SAM" id="MobiDB-lite"/>
    </source>
</evidence>
<dbReference type="Proteomes" id="UP001500457">
    <property type="component" value="Unassembled WGS sequence"/>
</dbReference>
<keyword evidence="5 8" id="KW-0472">Membrane</keyword>
<keyword evidence="6" id="KW-0804">Transcription</keyword>
<keyword evidence="3 8" id="KW-1133">Transmembrane helix</keyword>
<dbReference type="Gene3D" id="1.10.10.1320">
    <property type="entry name" value="Anti-sigma factor, zinc-finger domain"/>
    <property type="match status" value="1"/>
</dbReference>
<evidence type="ECO:0000256" key="5">
    <source>
        <dbReference type="ARBA" id="ARBA00023136"/>
    </source>
</evidence>
<dbReference type="InterPro" id="IPR051474">
    <property type="entry name" value="Anti-sigma-K/W_factor"/>
</dbReference>
<evidence type="ECO:0000256" key="8">
    <source>
        <dbReference type="SAM" id="Phobius"/>
    </source>
</evidence>
<feature type="region of interest" description="Disordered" evidence="7">
    <location>
        <begin position="219"/>
        <end position="238"/>
    </location>
</feature>
<reference evidence="10" key="1">
    <citation type="journal article" date="2019" name="Int. J. Syst. Evol. Microbiol.">
        <title>The Global Catalogue of Microorganisms (GCM) 10K type strain sequencing project: providing services to taxonomists for standard genome sequencing and annotation.</title>
        <authorList>
            <consortium name="The Broad Institute Genomics Platform"/>
            <consortium name="The Broad Institute Genome Sequencing Center for Infectious Disease"/>
            <person name="Wu L."/>
            <person name="Ma J."/>
        </authorList>
    </citation>
    <scope>NUCLEOTIDE SEQUENCE [LARGE SCALE GENOMIC DNA]</scope>
    <source>
        <strain evidence="10">JCM 17983</strain>
    </source>
</reference>
<feature type="transmembrane region" description="Helical" evidence="8">
    <location>
        <begin position="100"/>
        <end position="124"/>
    </location>
</feature>
<evidence type="ECO:0000256" key="6">
    <source>
        <dbReference type="ARBA" id="ARBA00023163"/>
    </source>
</evidence>
<dbReference type="PANTHER" id="PTHR37461:SF1">
    <property type="entry name" value="ANTI-SIGMA-K FACTOR RSKA"/>
    <property type="match status" value="1"/>
</dbReference>
<keyword evidence="4" id="KW-0805">Transcription regulation</keyword>
<sequence>MSTCDLHADAVGAAFSALEPEEDLAFRAHLAHCAACRRTLAAAAEIVAALGAAVPQTDPPPALRGRLLETVRAERGREPSPPTVPPSAPPSTPAPARRPVLATAGALVAAVVLGLVLVVAGGVLPTRSPVPDTPVTATEERADRVVADARAADPGVRATVLRGETGAPVAVLLDPGDPTAGVRLVALDLPSTGTARDYVVWATGLPGNAPEAVAVMDPDDGVTRPLGDAPAPGPGTPAPRGWAVSVEASGPVPPRPSTVVAVGLVAG</sequence>
<protein>
    <recommendedName>
        <fullName evidence="11">Anti-sigma-K factor RskA</fullName>
    </recommendedName>
</protein>
<organism evidence="9 10">
    <name type="scientific">Actinomycetospora straminea</name>
    <dbReference type="NCBI Taxonomy" id="663607"/>
    <lineage>
        <taxon>Bacteria</taxon>
        <taxon>Bacillati</taxon>
        <taxon>Actinomycetota</taxon>
        <taxon>Actinomycetes</taxon>
        <taxon>Pseudonocardiales</taxon>
        <taxon>Pseudonocardiaceae</taxon>
        <taxon>Actinomycetospora</taxon>
    </lineage>
</organism>
<comment type="subcellular location">
    <subcellularLocation>
        <location evidence="1">Membrane</location>
        <topology evidence="1">Single-pass membrane protein</topology>
    </subcellularLocation>
</comment>